<gene>
    <name evidence="1" type="ORF">DAA48_21500</name>
</gene>
<comment type="caution">
    <text evidence="1">The sequence shown here is derived from an EMBL/GenBank/DDBJ whole genome shotgun (WGS) entry which is preliminary data.</text>
</comment>
<dbReference type="AlphaFoldDB" id="A0A2T4MX16"/>
<organism evidence="1 2">
    <name type="scientific">Aeromonas veronii</name>
    <dbReference type="NCBI Taxonomy" id="654"/>
    <lineage>
        <taxon>Bacteria</taxon>
        <taxon>Pseudomonadati</taxon>
        <taxon>Pseudomonadota</taxon>
        <taxon>Gammaproteobacteria</taxon>
        <taxon>Aeromonadales</taxon>
        <taxon>Aeromonadaceae</taxon>
        <taxon>Aeromonas</taxon>
    </lineage>
</organism>
<sequence>MHYLDSIVAILKQDLIEREKSPNPDEMSNIQKKAITDGLKAIAEHYGKKLKEPIGPNSEGKFAFELRSDVFGQPLSELLSTIQTSTSGFPDMISHKPINSWCYINAFNAETLIRNIQKKNLI</sequence>
<evidence type="ECO:0000313" key="1">
    <source>
        <dbReference type="EMBL" id="PTH79016.1"/>
    </source>
</evidence>
<proteinExistence type="predicted"/>
<name>A0A2T4MX16_AERVE</name>
<protein>
    <submittedName>
        <fullName evidence="1">Uncharacterized protein</fullName>
    </submittedName>
</protein>
<accession>A0A2T4MX16</accession>
<reference evidence="1 2" key="1">
    <citation type="submission" date="2018-03" db="EMBL/GenBank/DDBJ databases">
        <title>Aeromonas veronii whole genome sequencing and analysis.</title>
        <authorList>
            <person name="Xie H."/>
            <person name="Liu T."/>
            <person name="Wang K."/>
        </authorList>
    </citation>
    <scope>NUCLEOTIDE SEQUENCE [LARGE SCALE GENOMIC DNA]</scope>
    <source>
        <strain evidence="1 2">XH.VA.1</strain>
    </source>
</reference>
<dbReference type="EMBL" id="PZKL01000045">
    <property type="protein sequence ID" value="PTH79016.1"/>
    <property type="molecule type" value="Genomic_DNA"/>
</dbReference>
<evidence type="ECO:0000313" key="2">
    <source>
        <dbReference type="Proteomes" id="UP000241986"/>
    </source>
</evidence>
<dbReference type="RefSeq" id="WP_107684641.1">
    <property type="nucleotide sequence ID" value="NZ_PZKL01000045.1"/>
</dbReference>
<dbReference type="Proteomes" id="UP000241986">
    <property type="component" value="Unassembled WGS sequence"/>
</dbReference>